<evidence type="ECO:0000256" key="12">
    <source>
        <dbReference type="ARBA" id="ARBA00079364"/>
    </source>
</evidence>
<dbReference type="InterPro" id="IPR002056">
    <property type="entry name" value="MAS20"/>
</dbReference>
<dbReference type="EMBL" id="UYYG01001150">
    <property type="protein sequence ID" value="VDN54560.1"/>
    <property type="molecule type" value="Genomic_DNA"/>
</dbReference>
<evidence type="ECO:0000256" key="10">
    <source>
        <dbReference type="ARBA" id="ARBA00040061"/>
    </source>
</evidence>
<keyword evidence="9 13" id="KW-0472">Membrane</keyword>
<dbReference type="Proteomes" id="UP000038040">
    <property type="component" value="Unplaced"/>
</dbReference>
<dbReference type="Proteomes" id="UP000274756">
    <property type="component" value="Unassembled WGS sequence"/>
</dbReference>
<proteinExistence type="inferred from homology"/>
<organism evidence="15 17">
    <name type="scientific">Dracunculus medinensis</name>
    <name type="common">Guinea worm</name>
    <dbReference type="NCBI Taxonomy" id="318479"/>
    <lineage>
        <taxon>Eukaryota</taxon>
        <taxon>Metazoa</taxon>
        <taxon>Ecdysozoa</taxon>
        <taxon>Nematoda</taxon>
        <taxon>Chromadorea</taxon>
        <taxon>Rhabditida</taxon>
        <taxon>Spirurina</taxon>
        <taxon>Dracunculoidea</taxon>
        <taxon>Dracunculidae</taxon>
        <taxon>Dracunculus</taxon>
    </lineage>
</organism>
<evidence type="ECO:0000313" key="14">
    <source>
        <dbReference type="EMBL" id="VDN54560.1"/>
    </source>
</evidence>
<dbReference type="STRING" id="318479.A0A0N4U0T2"/>
<keyword evidence="3" id="KW-0813">Transport</keyword>
<feature type="transmembrane region" description="Helical" evidence="13">
    <location>
        <begin position="15"/>
        <end position="33"/>
    </location>
</feature>
<dbReference type="AlphaFoldDB" id="A0A0N4U0T2"/>
<evidence type="ECO:0000256" key="9">
    <source>
        <dbReference type="ARBA" id="ARBA00023136"/>
    </source>
</evidence>
<evidence type="ECO:0000256" key="5">
    <source>
        <dbReference type="ARBA" id="ARBA00022787"/>
    </source>
</evidence>
<dbReference type="PANTHER" id="PTHR12430">
    <property type="entry name" value="MITOCHONDRIAL IMPORT RECEPTOR SUBUNIT TOM20"/>
    <property type="match status" value="1"/>
</dbReference>
<name>A0A0N4U0T2_DRAME</name>
<keyword evidence="5" id="KW-1000">Mitochondrion outer membrane</keyword>
<dbReference type="GO" id="GO:0006886">
    <property type="term" value="P:intracellular protein transport"/>
    <property type="evidence" value="ECO:0007669"/>
    <property type="project" value="InterPro"/>
</dbReference>
<evidence type="ECO:0000256" key="4">
    <source>
        <dbReference type="ARBA" id="ARBA00022692"/>
    </source>
</evidence>
<dbReference type="SUPFAM" id="SSF47157">
    <property type="entry name" value="Mitochondrial import receptor subunit Tom20"/>
    <property type="match status" value="1"/>
</dbReference>
<evidence type="ECO:0000313" key="15">
    <source>
        <dbReference type="Proteomes" id="UP000038040"/>
    </source>
</evidence>
<comment type="similarity">
    <text evidence="2">Belongs to the Tom20 family.</text>
</comment>
<dbReference type="WBParaSite" id="DME_0000017301-mRNA-1">
    <property type="protein sequence ID" value="DME_0000017301-mRNA-1"/>
    <property type="gene ID" value="DME_0000017301"/>
</dbReference>
<dbReference type="GO" id="GO:0030943">
    <property type="term" value="F:mitochondrion targeting sequence binding"/>
    <property type="evidence" value="ECO:0007669"/>
    <property type="project" value="TreeGrafter"/>
</dbReference>
<dbReference type="GO" id="GO:0006605">
    <property type="term" value="P:protein targeting"/>
    <property type="evidence" value="ECO:0007669"/>
    <property type="project" value="InterPro"/>
</dbReference>
<comment type="subcellular location">
    <subcellularLocation>
        <location evidence="1">Mitochondrion outer membrane</location>
        <topology evidence="1">Single-pass membrane protein</topology>
    </subcellularLocation>
</comment>
<gene>
    <name evidence="14" type="ORF">DME_LOCUS4533</name>
</gene>
<dbReference type="GO" id="GO:0030150">
    <property type="term" value="P:protein import into mitochondrial matrix"/>
    <property type="evidence" value="ECO:0007669"/>
    <property type="project" value="TreeGrafter"/>
</dbReference>
<evidence type="ECO:0000256" key="6">
    <source>
        <dbReference type="ARBA" id="ARBA00022927"/>
    </source>
</evidence>
<evidence type="ECO:0000256" key="3">
    <source>
        <dbReference type="ARBA" id="ARBA00022448"/>
    </source>
</evidence>
<dbReference type="GO" id="GO:0008320">
    <property type="term" value="F:protein transmembrane transporter activity"/>
    <property type="evidence" value="ECO:0007669"/>
    <property type="project" value="TreeGrafter"/>
</dbReference>
<keyword evidence="6" id="KW-0653">Protein transport</keyword>
<evidence type="ECO:0000256" key="11">
    <source>
        <dbReference type="ARBA" id="ARBA00064251"/>
    </source>
</evidence>
<reference evidence="14 16" key="2">
    <citation type="submission" date="2018-11" db="EMBL/GenBank/DDBJ databases">
        <authorList>
            <consortium name="Pathogen Informatics"/>
        </authorList>
    </citation>
    <scope>NUCLEOTIDE SEQUENCE [LARGE SCALE GENOMIC DNA]</scope>
</reference>
<keyword evidence="7 13" id="KW-1133">Transmembrane helix</keyword>
<dbReference type="Gene3D" id="1.20.960.10">
    <property type="entry name" value="Mitochondrial outer membrane translocase complex, subunit Tom20 domain"/>
    <property type="match status" value="1"/>
</dbReference>
<accession>A0A0N4U0T2</accession>
<dbReference type="PANTHER" id="PTHR12430:SF0">
    <property type="entry name" value="TRANSLOCASE OF OUTER MITOCHONDRIAL MEMBRANE 20"/>
    <property type="match status" value="1"/>
</dbReference>
<dbReference type="InterPro" id="IPR023392">
    <property type="entry name" value="Tom20_dom_sf"/>
</dbReference>
<evidence type="ECO:0000256" key="13">
    <source>
        <dbReference type="SAM" id="Phobius"/>
    </source>
</evidence>
<evidence type="ECO:0000313" key="16">
    <source>
        <dbReference type="Proteomes" id="UP000274756"/>
    </source>
</evidence>
<dbReference type="Pfam" id="PF02064">
    <property type="entry name" value="MAS20"/>
    <property type="match status" value="1"/>
</dbReference>
<evidence type="ECO:0000256" key="8">
    <source>
        <dbReference type="ARBA" id="ARBA00023128"/>
    </source>
</evidence>
<keyword evidence="4 13" id="KW-0812">Transmembrane</keyword>
<evidence type="ECO:0000256" key="7">
    <source>
        <dbReference type="ARBA" id="ARBA00022989"/>
    </source>
</evidence>
<evidence type="ECO:0000256" key="1">
    <source>
        <dbReference type="ARBA" id="ARBA00004572"/>
    </source>
</evidence>
<protein>
    <recommendedName>
        <fullName evidence="10">Mitochondrial import receptor subunit TOM20 homolog</fullName>
    </recommendedName>
    <alternativeName>
        <fullName evidence="12">Translocase of outer mitochondrial membrane protein 20</fullName>
    </alternativeName>
</protein>
<evidence type="ECO:0000313" key="17">
    <source>
        <dbReference type="WBParaSite" id="DME_0000017301-mRNA-1"/>
    </source>
</evidence>
<dbReference type="PRINTS" id="PR00351">
    <property type="entry name" value="OM20RECEPTOR"/>
</dbReference>
<comment type="subunit">
    <text evidence="11">Forms part of the preprotein translocase complex of the outer mitochondrial membrane (TOM complex).</text>
</comment>
<evidence type="ECO:0000256" key="2">
    <source>
        <dbReference type="ARBA" id="ARBA00005792"/>
    </source>
</evidence>
<dbReference type="OrthoDB" id="2154253at2759"/>
<dbReference type="GO" id="GO:0016031">
    <property type="term" value="P:tRNA import into mitochondrion"/>
    <property type="evidence" value="ECO:0007669"/>
    <property type="project" value="TreeGrafter"/>
</dbReference>
<dbReference type="FunFam" id="1.20.960.10:FF:000004">
    <property type="entry name" value="Mitochondrial import receptor subunit TOM20 homolog"/>
    <property type="match status" value="1"/>
</dbReference>
<keyword evidence="16" id="KW-1185">Reference proteome</keyword>
<keyword evidence="8" id="KW-0496">Mitochondrion</keyword>
<dbReference type="GO" id="GO:0005742">
    <property type="term" value="C:mitochondrial outer membrane translocase complex"/>
    <property type="evidence" value="ECO:0007669"/>
    <property type="project" value="InterPro"/>
</dbReference>
<sequence>MVVSSLLNALNRQHVVTGASIVAAAFIGYCVYFDRKRRSAPDYKQKIRESEAYFLVNPPPEPLSFFLDRRAAARVARNMAAPDFTNTTEMQAFFLQEVQLGEELIGEGRIDEGIEHISNAVAICGHPQSLLQIFQQTLPPEHFALLIRKLPEAKQRMAQLRLMCQSSEDIDEMRNTGQQIIFTSGNTNMQGLIDNDDLE</sequence>
<reference evidence="17" key="1">
    <citation type="submission" date="2017-02" db="UniProtKB">
        <authorList>
            <consortium name="WormBaseParasite"/>
        </authorList>
    </citation>
    <scope>IDENTIFICATION</scope>
</reference>